<dbReference type="KEGG" id="nib:GU926_11340"/>
<protein>
    <submittedName>
        <fullName evidence="2">Uncharacterized protein</fullName>
    </submittedName>
</protein>
<keyword evidence="1" id="KW-0472">Membrane</keyword>
<feature type="transmembrane region" description="Helical" evidence="1">
    <location>
        <begin position="31"/>
        <end position="49"/>
    </location>
</feature>
<proteinExistence type="predicted"/>
<keyword evidence="1" id="KW-1133">Transmembrane helix</keyword>
<name>A0A6P1NY83_9BACT</name>
<accession>A0A6P1NY83</accession>
<dbReference type="EMBL" id="CP047897">
    <property type="protein sequence ID" value="QHL87990.1"/>
    <property type="molecule type" value="Genomic_DNA"/>
</dbReference>
<dbReference type="AlphaFoldDB" id="A0A6P1NY83"/>
<reference evidence="2 3" key="1">
    <citation type="submission" date="2020-01" db="EMBL/GenBank/DDBJ databases">
        <authorList>
            <person name="Kim M."/>
        </authorList>
    </citation>
    <scope>NUCLEOTIDE SEQUENCE [LARGE SCALE GENOMIC DNA]</scope>
    <source>
        <strain evidence="2 3">BT10</strain>
    </source>
</reference>
<evidence type="ECO:0000313" key="2">
    <source>
        <dbReference type="EMBL" id="QHL87990.1"/>
    </source>
</evidence>
<keyword evidence="1" id="KW-0812">Transmembrane</keyword>
<evidence type="ECO:0000313" key="3">
    <source>
        <dbReference type="Proteomes" id="UP000464214"/>
    </source>
</evidence>
<sequence length="61" mass="6937">MTGTYTLVEWPLADLSALPIAPPRQRGQNKLYIVAILFLLALALTWLILEKGKKDRKTTWV</sequence>
<gene>
    <name evidence="2" type="ORF">GU926_11340</name>
</gene>
<dbReference type="RefSeq" id="WP_160691921.1">
    <property type="nucleotide sequence ID" value="NZ_CP047897.1"/>
</dbReference>
<keyword evidence="3" id="KW-1185">Reference proteome</keyword>
<evidence type="ECO:0000256" key="1">
    <source>
        <dbReference type="SAM" id="Phobius"/>
    </source>
</evidence>
<dbReference type="Proteomes" id="UP000464214">
    <property type="component" value="Chromosome"/>
</dbReference>
<organism evidence="2 3">
    <name type="scientific">Nibribacter ruber</name>
    <dbReference type="NCBI Taxonomy" id="2698458"/>
    <lineage>
        <taxon>Bacteria</taxon>
        <taxon>Pseudomonadati</taxon>
        <taxon>Bacteroidota</taxon>
        <taxon>Cytophagia</taxon>
        <taxon>Cytophagales</taxon>
        <taxon>Hymenobacteraceae</taxon>
        <taxon>Nibribacter</taxon>
    </lineage>
</organism>